<dbReference type="AlphaFoldDB" id="A0A8J5XY91"/>
<dbReference type="OrthoDB" id="10259809at2759"/>
<dbReference type="GO" id="GO:0005815">
    <property type="term" value="C:microtubule organizing center"/>
    <property type="evidence" value="ECO:0007669"/>
    <property type="project" value="TreeGrafter"/>
</dbReference>
<dbReference type="Pfam" id="PF23304">
    <property type="entry name" value="GAE_BBS1"/>
    <property type="match status" value="1"/>
</dbReference>
<name>A0A8J5XY91_DIALT</name>
<dbReference type="Proteomes" id="UP000751190">
    <property type="component" value="Unassembled WGS sequence"/>
</dbReference>
<evidence type="ECO:0008006" key="5">
    <source>
        <dbReference type="Google" id="ProtNLM"/>
    </source>
</evidence>
<dbReference type="GO" id="GO:0005119">
    <property type="term" value="F:smoothened binding"/>
    <property type="evidence" value="ECO:0007669"/>
    <property type="project" value="TreeGrafter"/>
</dbReference>
<evidence type="ECO:0000259" key="1">
    <source>
        <dbReference type="Pfam" id="PF14779"/>
    </source>
</evidence>
<feature type="domain" description="Bardet-Biedl syndrome 1 protein GAE" evidence="2">
    <location>
        <begin position="472"/>
        <end position="573"/>
    </location>
</feature>
<protein>
    <recommendedName>
        <fullName evidence="5">Bardet-Biedl syndrome 1 N-terminal domain-containing protein</fullName>
    </recommendedName>
</protein>
<proteinExistence type="predicted"/>
<dbReference type="OMA" id="HADRRHY"/>
<dbReference type="GO" id="GO:1905515">
    <property type="term" value="P:non-motile cilium assembly"/>
    <property type="evidence" value="ECO:0007669"/>
    <property type="project" value="InterPro"/>
</dbReference>
<evidence type="ECO:0000313" key="3">
    <source>
        <dbReference type="EMBL" id="KAG8470997.1"/>
    </source>
</evidence>
<dbReference type="PANTHER" id="PTHR20870">
    <property type="entry name" value="BARDET-BIEDL SYNDROME 1 PROTEIN"/>
    <property type="match status" value="1"/>
</dbReference>
<evidence type="ECO:0000259" key="2">
    <source>
        <dbReference type="Pfam" id="PF23304"/>
    </source>
</evidence>
<dbReference type="GO" id="GO:0061512">
    <property type="term" value="P:protein localization to cilium"/>
    <property type="evidence" value="ECO:0007669"/>
    <property type="project" value="TreeGrafter"/>
</dbReference>
<dbReference type="InterPro" id="IPR056419">
    <property type="entry name" value="GAE_BBS1"/>
</dbReference>
<dbReference type="PANTHER" id="PTHR20870:SF0">
    <property type="entry name" value="BARDET-BIEDL SYNDROME 1 PROTEIN"/>
    <property type="match status" value="1"/>
</dbReference>
<dbReference type="Pfam" id="PF14779">
    <property type="entry name" value="BBS1"/>
    <property type="match status" value="1"/>
</dbReference>
<reference evidence="3" key="1">
    <citation type="submission" date="2021-05" db="EMBL/GenBank/DDBJ databases">
        <title>The genome of the haptophyte Pavlova lutheri (Diacronema luteri, Pavlovales) - a model for lipid biosynthesis in eukaryotic algae.</title>
        <authorList>
            <person name="Hulatt C.J."/>
            <person name="Posewitz M.C."/>
        </authorList>
    </citation>
    <scope>NUCLEOTIDE SEQUENCE</scope>
    <source>
        <strain evidence="3">NIVA-4/92</strain>
    </source>
</reference>
<dbReference type="EMBL" id="JAGTXO010000001">
    <property type="protein sequence ID" value="KAG8470997.1"/>
    <property type="molecule type" value="Genomic_DNA"/>
</dbReference>
<organism evidence="3 4">
    <name type="scientific">Diacronema lutheri</name>
    <name type="common">Unicellular marine alga</name>
    <name type="synonym">Monochrysis lutheri</name>
    <dbReference type="NCBI Taxonomy" id="2081491"/>
    <lineage>
        <taxon>Eukaryota</taxon>
        <taxon>Haptista</taxon>
        <taxon>Haptophyta</taxon>
        <taxon>Pavlovophyceae</taxon>
        <taxon>Pavlovales</taxon>
        <taxon>Pavlovaceae</taxon>
        <taxon>Diacronema</taxon>
    </lineage>
</organism>
<gene>
    <name evidence="3" type="ORF">KFE25_009418</name>
</gene>
<dbReference type="GO" id="GO:0005113">
    <property type="term" value="F:patched binding"/>
    <property type="evidence" value="ECO:0007669"/>
    <property type="project" value="TreeGrafter"/>
</dbReference>
<dbReference type="GO" id="GO:0034464">
    <property type="term" value="C:BBSome"/>
    <property type="evidence" value="ECO:0007669"/>
    <property type="project" value="InterPro"/>
</dbReference>
<comment type="caution">
    <text evidence="3">The sequence shown here is derived from an EMBL/GenBank/DDBJ whole genome shotgun (WGS) entry which is preliminary data.</text>
</comment>
<sequence>MSAPIAAPPQRSPWLHAWRDPVANLKAFSPCMRLVDLNGDGDYKLIVADAERRLKVYRNTSLISENVLLDTPVSMCVTYTETSKPRVPSVAVASGPHVFIYRRLRPYYKFSVPPTPLAQAEANVWTKLHSGAMDIAEAVDALVAARDGGTLLTTRSVDLINTEALDERTALVDAWRGAPLTHQTVITCMEVIRKNMDEEDALSQLVLGTEAGSVLVLDVTGVTIVNRFQLPSTPVYLAITGLYDVEYRLVCACRNGSIYTIKNGELSGTVVELEAQPCGLARIDKHILVACMGAVVHAYHIKGKKSHSLFMPAPVAAIEVLSLERMRSVKALLVSLHNGEVRLYVDKSIIATIHLDDPAVGMRFGAYGREEAALAMVGKAGTLVIKMLQRTANLESSGAPPGPPPEQDIPLAIPKKTRLYVEQTQREREQATEMHRIFQRDLCKLRLNTARAYVKVLTDGQGAQSYTVGQSVRLTAGVQGLGPLFKLRLNLQNLGNKPVVDLEMTFSANTMLYKLHTHVLQLPLLLPSVTYRCDCDVESIDEAGASDMVRVYVCTPTSKVPVISAVVTMPLSEVIMDG</sequence>
<dbReference type="GO" id="GO:0005930">
    <property type="term" value="C:axoneme"/>
    <property type="evidence" value="ECO:0007669"/>
    <property type="project" value="TreeGrafter"/>
</dbReference>
<dbReference type="InterPro" id="IPR028784">
    <property type="entry name" value="BBS1"/>
</dbReference>
<dbReference type="InterPro" id="IPR032728">
    <property type="entry name" value="BBS1_N"/>
</dbReference>
<evidence type="ECO:0000313" key="4">
    <source>
        <dbReference type="Proteomes" id="UP000751190"/>
    </source>
</evidence>
<dbReference type="SUPFAM" id="SSF50998">
    <property type="entry name" value="Quinoprotein alcohol dehydrogenase-like"/>
    <property type="match status" value="1"/>
</dbReference>
<accession>A0A8J5XY91</accession>
<feature type="domain" description="Bardet-Biedl syndrome 1 N-terminal" evidence="1">
    <location>
        <begin position="14"/>
        <end position="262"/>
    </location>
</feature>
<keyword evidence="4" id="KW-1185">Reference proteome</keyword>
<dbReference type="InterPro" id="IPR011047">
    <property type="entry name" value="Quinoprotein_ADH-like_sf"/>
</dbReference>